<dbReference type="OrthoDB" id="5584028at2759"/>
<feature type="non-terminal residue" evidence="1">
    <location>
        <position position="168"/>
    </location>
</feature>
<dbReference type="HOGENOM" id="CLU_085417_1_0_1"/>
<dbReference type="PANTHER" id="PTHR37852:SF1">
    <property type="entry name" value="HIG1 DOMAIN-CONTAINING PROTEIN"/>
    <property type="match status" value="1"/>
</dbReference>
<gene>
    <name evidence="1" type="ORF">M422DRAFT_138814</name>
</gene>
<evidence type="ECO:0000313" key="2">
    <source>
        <dbReference type="Proteomes" id="UP000054279"/>
    </source>
</evidence>
<protein>
    <submittedName>
        <fullName evidence="1">Unplaced genomic scaffold SPHSTscaffold_94, whole genome shotgun sequence</fullName>
    </submittedName>
</protein>
<dbReference type="Proteomes" id="UP000054279">
    <property type="component" value="Unassembled WGS sequence"/>
</dbReference>
<proteinExistence type="predicted"/>
<keyword evidence="2" id="KW-1185">Reference proteome</keyword>
<dbReference type="AlphaFoldDB" id="A0A0C9VIJ6"/>
<name>A0A0C9VIJ6_SPHS4</name>
<reference evidence="1 2" key="1">
    <citation type="submission" date="2014-06" db="EMBL/GenBank/DDBJ databases">
        <title>Evolutionary Origins and Diversification of the Mycorrhizal Mutualists.</title>
        <authorList>
            <consortium name="DOE Joint Genome Institute"/>
            <consortium name="Mycorrhizal Genomics Consortium"/>
            <person name="Kohler A."/>
            <person name="Kuo A."/>
            <person name="Nagy L.G."/>
            <person name="Floudas D."/>
            <person name="Copeland A."/>
            <person name="Barry K.W."/>
            <person name="Cichocki N."/>
            <person name="Veneault-Fourrey C."/>
            <person name="LaButti K."/>
            <person name="Lindquist E.A."/>
            <person name="Lipzen A."/>
            <person name="Lundell T."/>
            <person name="Morin E."/>
            <person name="Murat C."/>
            <person name="Riley R."/>
            <person name="Ohm R."/>
            <person name="Sun H."/>
            <person name="Tunlid A."/>
            <person name="Henrissat B."/>
            <person name="Grigoriev I.V."/>
            <person name="Hibbett D.S."/>
            <person name="Martin F."/>
        </authorList>
    </citation>
    <scope>NUCLEOTIDE SEQUENCE [LARGE SCALE GENOMIC DNA]</scope>
    <source>
        <strain evidence="1 2">SS14</strain>
    </source>
</reference>
<dbReference type="EMBL" id="KN837169">
    <property type="protein sequence ID" value="KIJ37360.1"/>
    <property type="molecule type" value="Genomic_DNA"/>
</dbReference>
<evidence type="ECO:0000313" key="1">
    <source>
        <dbReference type="EMBL" id="KIJ37360.1"/>
    </source>
</evidence>
<feature type="non-terminal residue" evidence="1">
    <location>
        <position position="1"/>
    </location>
</feature>
<dbReference type="PANTHER" id="PTHR37852">
    <property type="entry name" value="YALI0B21208P"/>
    <property type="match status" value="1"/>
</dbReference>
<organism evidence="1 2">
    <name type="scientific">Sphaerobolus stellatus (strain SS14)</name>
    <dbReference type="NCBI Taxonomy" id="990650"/>
    <lineage>
        <taxon>Eukaryota</taxon>
        <taxon>Fungi</taxon>
        <taxon>Dikarya</taxon>
        <taxon>Basidiomycota</taxon>
        <taxon>Agaricomycotina</taxon>
        <taxon>Agaricomycetes</taxon>
        <taxon>Phallomycetidae</taxon>
        <taxon>Geastrales</taxon>
        <taxon>Sphaerobolaceae</taxon>
        <taxon>Sphaerobolus</taxon>
    </lineage>
</organism>
<accession>A0A0C9VIJ6</accession>
<sequence length="168" mass="18458">TQHGPGSPDAIHITLPAEYYRLPLGMVVGGSVLGMFRGGRRESWRFLAENAHRAPTTMQGWYFYQKTKNYRVMLGALKGGGADGLRLGLTGLGWVGFEELMRRTGLDDVREIGAGVGTASVFAGIYRLPWRAARQAMLLGLITGTTLRILRYSVESTRERAKQAEAAE</sequence>